<name>A0A645AL70_9ZZZZ</name>
<dbReference type="EMBL" id="VSSQ01014594">
    <property type="protein sequence ID" value="MPM53982.1"/>
    <property type="molecule type" value="Genomic_DNA"/>
</dbReference>
<evidence type="ECO:0000256" key="1">
    <source>
        <dbReference type="SAM" id="MobiDB-lite"/>
    </source>
</evidence>
<feature type="region of interest" description="Disordered" evidence="1">
    <location>
        <begin position="1"/>
        <end position="28"/>
    </location>
</feature>
<feature type="compositionally biased region" description="Polar residues" evidence="1">
    <location>
        <begin position="1"/>
        <end position="14"/>
    </location>
</feature>
<accession>A0A645AL70</accession>
<gene>
    <name evidence="2" type="ORF">SDC9_100754</name>
</gene>
<evidence type="ECO:0000313" key="2">
    <source>
        <dbReference type="EMBL" id="MPM53982.1"/>
    </source>
</evidence>
<reference evidence="2" key="1">
    <citation type="submission" date="2019-08" db="EMBL/GenBank/DDBJ databases">
        <authorList>
            <person name="Kucharzyk K."/>
            <person name="Murdoch R.W."/>
            <person name="Higgins S."/>
            <person name="Loffler F."/>
        </authorList>
    </citation>
    <scope>NUCLEOTIDE SEQUENCE</scope>
</reference>
<sequence>MVPNKSISPKSTTNGKRKPDTKNIASKLGKSPNIVCPVISDFITSGPNPNTAIDINIAPSILQVSQNGETFNILFKNSFLIFINLLKTDNIAEVTITNNAILIILSPINILISSAKKPIPMFIGDNPSNGIIAP</sequence>
<dbReference type="AlphaFoldDB" id="A0A645AL70"/>
<organism evidence="2">
    <name type="scientific">bioreactor metagenome</name>
    <dbReference type="NCBI Taxonomy" id="1076179"/>
    <lineage>
        <taxon>unclassified sequences</taxon>
        <taxon>metagenomes</taxon>
        <taxon>ecological metagenomes</taxon>
    </lineage>
</organism>
<protein>
    <submittedName>
        <fullName evidence="2">Uncharacterized protein</fullName>
    </submittedName>
</protein>
<comment type="caution">
    <text evidence="2">The sequence shown here is derived from an EMBL/GenBank/DDBJ whole genome shotgun (WGS) entry which is preliminary data.</text>
</comment>
<proteinExistence type="predicted"/>